<comment type="caution">
    <text evidence="1">The sequence shown here is derived from an EMBL/GenBank/DDBJ whole genome shotgun (WGS) entry which is preliminary data.</text>
</comment>
<evidence type="ECO:0000313" key="1">
    <source>
        <dbReference type="EMBL" id="EWH11439.1"/>
    </source>
</evidence>
<protein>
    <submittedName>
        <fullName evidence="1">Rhs family protein</fullName>
    </submittedName>
</protein>
<keyword evidence="2" id="KW-1185">Reference proteome</keyword>
<dbReference type="Pfam" id="PF09533">
    <property type="entry name" value="DUF2380"/>
    <property type="match status" value="1"/>
</dbReference>
<gene>
    <name evidence="1" type="ORF">KLA_15620</name>
</gene>
<dbReference type="Proteomes" id="UP000019275">
    <property type="component" value="Unassembled WGS sequence"/>
</dbReference>
<accession>A0ABN0RK87</accession>
<dbReference type="InterPro" id="IPR011755">
    <property type="entry name" value="CHP02269_MYXXA"/>
</dbReference>
<proteinExistence type="predicted"/>
<evidence type="ECO:0000313" key="2">
    <source>
        <dbReference type="Proteomes" id="UP000019275"/>
    </source>
</evidence>
<sequence>MPLKGCTTSSGMSRASSNWLKRYGPSAMRDHHLIPQEMLKDKKFMNQLDKLTKGNGADYLHRQISTITNELHNTIHKGAKGGIWNKQFKDWAKNKNFNLTDLQRQLKKMMKDHNLPKSSRNFAKKYKCG</sequence>
<reference evidence="1 2" key="1">
    <citation type="journal article" date="2014" name="Genome Announc.">
        <title>Draft Genome Sequence of the Carrageenan-Degrading Bacterium Cellulophaga sp. Strain KL-A, Isolated from Decaying Marine Algae.</title>
        <authorList>
            <person name="Shan D."/>
            <person name="Ying J."/>
            <person name="Li X."/>
            <person name="Gao Z."/>
            <person name="Wei G."/>
            <person name="Shao Z."/>
        </authorList>
    </citation>
    <scope>NUCLEOTIDE SEQUENCE [LARGE SCALE GENOMIC DNA]</scope>
    <source>
        <strain evidence="1 2">KL-A</strain>
    </source>
</reference>
<organism evidence="1 2">
    <name type="scientific">Cellulophaga geojensis KL-A</name>
    <dbReference type="NCBI Taxonomy" id="1328323"/>
    <lineage>
        <taxon>Bacteria</taxon>
        <taxon>Pseudomonadati</taxon>
        <taxon>Bacteroidota</taxon>
        <taxon>Flavobacteriia</taxon>
        <taxon>Flavobacteriales</taxon>
        <taxon>Flavobacteriaceae</taxon>
        <taxon>Cellulophaga</taxon>
    </lineage>
</organism>
<name>A0ABN0RK87_9FLAO</name>
<dbReference type="EMBL" id="ARZX01000027">
    <property type="protein sequence ID" value="EWH11439.1"/>
    <property type="molecule type" value="Genomic_DNA"/>
</dbReference>
<dbReference type="RefSeq" id="WP_051456132.1">
    <property type="nucleotide sequence ID" value="NZ_ARZX01000027.1"/>
</dbReference>